<dbReference type="STRING" id="54398.Ga0074115_10395"/>
<evidence type="ECO:0000259" key="5">
    <source>
        <dbReference type="Pfam" id="PF07940"/>
    </source>
</evidence>
<dbReference type="EMBL" id="LDXT01000093">
    <property type="protein sequence ID" value="KRT54198.1"/>
    <property type="molecule type" value="Genomic_DNA"/>
</dbReference>
<dbReference type="GO" id="GO:0042597">
    <property type="term" value="C:periplasmic space"/>
    <property type="evidence" value="ECO:0007669"/>
    <property type="project" value="UniProtKB-SubCell"/>
</dbReference>
<dbReference type="InterPro" id="IPR008929">
    <property type="entry name" value="Chondroitin_lyas"/>
</dbReference>
<dbReference type="Proteomes" id="UP000051276">
    <property type="component" value="Unassembled WGS sequence"/>
</dbReference>
<keyword evidence="3" id="KW-0574">Periplasm</keyword>
<dbReference type="SUPFAM" id="SSF48230">
    <property type="entry name" value="Chondroitin AC/alginate lyase"/>
    <property type="match status" value="1"/>
</dbReference>
<evidence type="ECO:0000313" key="10">
    <source>
        <dbReference type="Proteomes" id="UP000051634"/>
    </source>
</evidence>
<keyword evidence="4" id="KW-0456">Lyase</keyword>
<evidence type="ECO:0000256" key="1">
    <source>
        <dbReference type="ARBA" id="ARBA00004418"/>
    </source>
</evidence>
<evidence type="ECO:0000313" key="7">
    <source>
        <dbReference type="EMBL" id="KRT54198.1"/>
    </source>
</evidence>
<dbReference type="RefSeq" id="WP_057955646.1">
    <property type="nucleotide sequence ID" value="NZ_KQ556886.1"/>
</dbReference>
<dbReference type="InterPro" id="IPR031680">
    <property type="entry name" value="Hepar_II_III_N"/>
</dbReference>
<name>A0A0T5ZAB3_9GAMM</name>
<gene>
    <name evidence="7" type="ORF">Ga0074115_10395</name>
    <name evidence="8" type="ORF">Ga0076813_160020</name>
</gene>
<comment type="caution">
    <text evidence="8">The sequence shown here is derived from an EMBL/GenBank/DDBJ whole genome shotgun (WGS) entry which is preliminary data.</text>
</comment>
<proteinExistence type="predicted"/>
<keyword evidence="10" id="KW-1185">Reference proteome</keyword>
<feature type="domain" description="Heparin-sulfate lyase N-terminal" evidence="6">
    <location>
        <begin position="111"/>
        <end position="350"/>
    </location>
</feature>
<protein>
    <submittedName>
        <fullName evidence="8">Heparinase II/III N-terminus</fullName>
    </submittedName>
    <submittedName>
        <fullName evidence="7">Heparinase II/III-like protein</fullName>
    </submittedName>
</protein>
<evidence type="ECO:0000313" key="9">
    <source>
        <dbReference type="Proteomes" id="UP000051276"/>
    </source>
</evidence>
<dbReference type="GO" id="GO:0016829">
    <property type="term" value="F:lyase activity"/>
    <property type="evidence" value="ECO:0007669"/>
    <property type="project" value="UniProtKB-KW"/>
</dbReference>
<organism evidence="8 9">
    <name type="scientific">endosymbiont of Ridgeia piscesae</name>
    <dbReference type="NCBI Taxonomy" id="54398"/>
    <lineage>
        <taxon>Bacteria</taxon>
        <taxon>Pseudomonadati</taxon>
        <taxon>Pseudomonadota</taxon>
        <taxon>Gammaproteobacteria</taxon>
        <taxon>sulfur-oxidizing symbionts</taxon>
    </lineage>
</organism>
<accession>A0A0T5ZAB3</accession>
<evidence type="ECO:0000256" key="2">
    <source>
        <dbReference type="ARBA" id="ARBA00022729"/>
    </source>
</evidence>
<dbReference type="Pfam" id="PF16889">
    <property type="entry name" value="Hepar_II_III_N"/>
    <property type="match status" value="1"/>
</dbReference>
<evidence type="ECO:0000256" key="4">
    <source>
        <dbReference type="ARBA" id="ARBA00023239"/>
    </source>
</evidence>
<evidence type="ECO:0000256" key="3">
    <source>
        <dbReference type="ARBA" id="ARBA00022764"/>
    </source>
</evidence>
<dbReference type="PATRIC" id="fig|54398.3.peg.700"/>
<dbReference type="Gene3D" id="2.70.98.70">
    <property type="match status" value="1"/>
</dbReference>
<dbReference type="PANTHER" id="PTHR39210:SF1">
    <property type="entry name" value="HEPARIN-SULFATE LYASE"/>
    <property type="match status" value="1"/>
</dbReference>
<dbReference type="Pfam" id="PF07940">
    <property type="entry name" value="Hepar_II_III_C"/>
    <property type="match status" value="1"/>
</dbReference>
<evidence type="ECO:0000259" key="6">
    <source>
        <dbReference type="Pfam" id="PF16889"/>
    </source>
</evidence>
<dbReference type="InterPro" id="IPR012480">
    <property type="entry name" value="Hepar_II_III_C"/>
</dbReference>
<evidence type="ECO:0000313" key="8">
    <source>
        <dbReference type="EMBL" id="KRT59810.1"/>
    </source>
</evidence>
<dbReference type="Proteomes" id="UP000051634">
    <property type="component" value="Unassembled WGS sequence"/>
</dbReference>
<dbReference type="Gene3D" id="1.50.10.100">
    <property type="entry name" value="Chondroitin AC/alginate lyase"/>
    <property type="match status" value="1"/>
</dbReference>
<sequence>MSSLAWKINRIKAMSPAELLFRVGRVVQGKFEKQRLSAGWRPKPKGAVGSRGGLFQGESEQIVSQWRAAYAGQLAGYEPLLDGDVDIFGHLKVNLLDGFNWHRDPESGIVAPLLYGKDIDYRDNDQVGNCKTLWEVARHPHLVPLAVAYAVTGDERYARLVTSQIDSWIAQNPFGLGVHWCSTLEVALRLVAWALVHSLFYLRDEQGLFSRVSDSEVLGNAIYQHAHFIRHYLSRHSSANNHLIGELTGLWLGCRVFDLGAEGEAWAALAKRELEAEAVKQVFEDGVNKEQANYYHLWVMEYLYLNWLVGERYAEPFSDTFRERIIGMQRFISALRPPGGVVPQIGDSDDGVVARFEPADSPDPYREVCSAIQAVLEDGCEALYLSQKVFWYSLIAGRSAQIDAGPQADDQPAGQLFPKGGYAVLRGGGAHLIFDAGPLGYPSIAAHGHADALSFCMALDGQWWLVDPGTYCYHTQPDWRDYFRSTAAHNTLEVNGHDQSLIGGAFLWLQRSKQQIGELQQSADGEQQSISGSVSGYADPQISHHREITLDARQRKLRVTDRIEGGAAALRLLFQFHPNVRLYPGELKHHFYAEIEGEPHRLEICADEALQWEVRRGEENPHLGWYSERLGQKVPIDVLVGTLQAASGCTINCEFSW</sequence>
<reference evidence="9 10" key="1">
    <citation type="submission" date="2015-11" db="EMBL/GenBank/DDBJ databases">
        <title>The genome of Candidatus Endoriftia persephone in Ridgeia piscesae and population structure of the North Eastern Pacific vestimentiferan symbionts.</title>
        <authorList>
            <person name="Perez M."/>
            <person name="Juniper K.S."/>
        </authorList>
    </citation>
    <scope>NUCLEOTIDE SEQUENCE [LARGE SCALE GENOMIC DNA]</scope>
    <source>
        <strain evidence="8">Ind10</strain>
        <strain evidence="7">Ind11</strain>
    </source>
</reference>
<dbReference type="PANTHER" id="PTHR39210">
    <property type="entry name" value="HEPARIN-SULFATE LYASE"/>
    <property type="match status" value="1"/>
</dbReference>
<comment type="subcellular location">
    <subcellularLocation>
        <location evidence="1">Periplasm</location>
    </subcellularLocation>
</comment>
<feature type="domain" description="Heparinase II/III-like C-terminal" evidence="5">
    <location>
        <begin position="412"/>
        <end position="645"/>
    </location>
</feature>
<dbReference type="EMBL" id="LMXI01000094">
    <property type="protein sequence ID" value="KRT59810.1"/>
    <property type="molecule type" value="Genomic_DNA"/>
</dbReference>
<dbReference type="AlphaFoldDB" id="A0A0T5ZAB3"/>
<keyword evidence="2" id="KW-0732">Signal</keyword>
<dbReference type="OrthoDB" id="9763014at2"/>